<evidence type="ECO:0000313" key="1">
    <source>
        <dbReference type="EMBL" id="KAK7507493.1"/>
    </source>
</evidence>
<gene>
    <name evidence="1" type="ORF">BaRGS_00001428</name>
</gene>
<accession>A0ABD0M7M0</accession>
<reference evidence="1 2" key="1">
    <citation type="journal article" date="2023" name="Sci. Data">
        <title>Genome assembly of the Korean intertidal mud-creeper Batillaria attramentaria.</title>
        <authorList>
            <person name="Patra A.K."/>
            <person name="Ho P.T."/>
            <person name="Jun S."/>
            <person name="Lee S.J."/>
            <person name="Kim Y."/>
            <person name="Won Y.J."/>
        </authorList>
    </citation>
    <scope>NUCLEOTIDE SEQUENCE [LARGE SCALE GENOMIC DNA]</scope>
    <source>
        <strain evidence="1">Wonlab-2016</strain>
    </source>
</reference>
<protein>
    <submittedName>
        <fullName evidence="1">Uncharacterized protein</fullName>
    </submittedName>
</protein>
<comment type="caution">
    <text evidence="1">The sequence shown here is derived from an EMBL/GenBank/DDBJ whole genome shotgun (WGS) entry which is preliminary data.</text>
</comment>
<dbReference type="Proteomes" id="UP001519460">
    <property type="component" value="Unassembled WGS sequence"/>
</dbReference>
<dbReference type="EMBL" id="JACVVK020000004">
    <property type="protein sequence ID" value="KAK7507493.1"/>
    <property type="molecule type" value="Genomic_DNA"/>
</dbReference>
<proteinExistence type="predicted"/>
<sequence>MANVLFEGGILYSRVAFPEMIEYFPLDQGKEGEKWEVALVYKMLSGDGLVGRGGGQTGGVGVRGHILHSRFLGGRHTFFYALTRTPSPPPKRSNIFEQIQYYIGTDNTSEARTDHVVHSALASIPDI</sequence>
<organism evidence="1 2">
    <name type="scientific">Batillaria attramentaria</name>
    <dbReference type="NCBI Taxonomy" id="370345"/>
    <lineage>
        <taxon>Eukaryota</taxon>
        <taxon>Metazoa</taxon>
        <taxon>Spiralia</taxon>
        <taxon>Lophotrochozoa</taxon>
        <taxon>Mollusca</taxon>
        <taxon>Gastropoda</taxon>
        <taxon>Caenogastropoda</taxon>
        <taxon>Sorbeoconcha</taxon>
        <taxon>Cerithioidea</taxon>
        <taxon>Batillariidae</taxon>
        <taxon>Batillaria</taxon>
    </lineage>
</organism>
<evidence type="ECO:0000313" key="2">
    <source>
        <dbReference type="Proteomes" id="UP001519460"/>
    </source>
</evidence>
<dbReference type="AlphaFoldDB" id="A0ABD0M7M0"/>
<name>A0ABD0M7M0_9CAEN</name>
<keyword evidence="2" id="KW-1185">Reference proteome</keyword>